<dbReference type="Gene3D" id="3.40.366.10">
    <property type="entry name" value="Malonyl-Coenzyme A Acyl Carrier Protein, domain 2"/>
    <property type="match status" value="1"/>
</dbReference>
<dbReference type="Gene3D" id="1.10.1200.10">
    <property type="entry name" value="ACP-like"/>
    <property type="match status" value="1"/>
</dbReference>
<dbReference type="GO" id="GO:0016491">
    <property type="term" value="F:oxidoreductase activity"/>
    <property type="evidence" value="ECO:0007669"/>
    <property type="project" value="UniProtKB-KW"/>
</dbReference>
<dbReference type="SUPFAM" id="SSF53901">
    <property type="entry name" value="Thiolase-like"/>
    <property type="match status" value="1"/>
</dbReference>
<dbReference type="InterPro" id="IPR020806">
    <property type="entry name" value="PKS_PP-bd"/>
</dbReference>
<feature type="domain" description="Carrier" evidence="8">
    <location>
        <begin position="2284"/>
        <end position="2361"/>
    </location>
</feature>
<dbReference type="GO" id="GO:0006633">
    <property type="term" value="P:fatty acid biosynthetic process"/>
    <property type="evidence" value="ECO:0007669"/>
    <property type="project" value="InterPro"/>
</dbReference>
<keyword evidence="6" id="KW-0511">Multifunctional enzyme</keyword>
<feature type="domain" description="PKS/mFAS DH" evidence="10">
    <location>
        <begin position="904"/>
        <end position="1217"/>
    </location>
</feature>
<dbReference type="SUPFAM" id="SSF47336">
    <property type="entry name" value="ACP-like"/>
    <property type="match status" value="1"/>
</dbReference>
<dbReference type="SUPFAM" id="SSF55048">
    <property type="entry name" value="Probable ACP-binding domain of malonyl-CoA ACP transacylase"/>
    <property type="match status" value="1"/>
</dbReference>
<dbReference type="InterPro" id="IPR049900">
    <property type="entry name" value="PKS_mFAS_DH"/>
</dbReference>
<dbReference type="InterPro" id="IPR013968">
    <property type="entry name" value="PKS_KR"/>
</dbReference>
<keyword evidence="3" id="KW-0489">Methyltransferase</keyword>
<dbReference type="Gene3D" id="3.90.180.10">
    <property type="entry name" value="Medium-chain alcohol dehydrogenases, catalytic domain"/>
    <property type="match status" value="1"/>
</dbReference>
<dbReference type="Pfam" id="PF02801">
    <property type="entry name" value="Ketoacyl-synt_C"/>
    <property type="match status" value="1"/>
</dbReference>
<dbReference type="GO" id="GO:0031177">
    <property type="term" value="F:phosphopantetheine binding"/>
    <property type="evidence" value="ECO:0007669"/>
    <property type="project" value="InterPro"/>
</dbReference>
<dbReference type="GO" id="GO:0016787">
    <property type="term" value="F:hydrolase activity"/>
    <property type="evidence" value="ECO:0007669"/>
    <property type="project" value="UniProtKB-KW"/>
</dbReference>
<dbReference type="Pfam" id="PF23114">
    <property type="entry name" value="NAD-bd_HRPKS_sdrA"/>
    <property type="match status" value="1"/>
</dbReference>
<keyword evidence="11" id="KW-0378">Hydrolase</keyword>
<dbReference type="InterPro" id="IPR018201">
    <property type="entry name" value="Ketoacyl_synth_AS"/>
</dbReference>
<dbReference type="GO" id="GO:0030639">
    <property type="term" value="P:polyketide biosynthetic process"/>
    <property type="evidence" value="ECO:0007669"/>
    <property type="project" value="UniProtKB-ARBA"/>
</dbReference>
<dbReference type="Pfam" id="PF23297">
    <property type="entry name" value="ACP_SdgA_C"/>
    <property type="match status" value="1"/>
</dbReference>
<dbReference type="PANTHER" id="PTHR43775:SF29">
    <property type="entry name" value="ASPERFURANONE POLYKETIDE SYNTHASE AFOG-RELATED"/>
    <property type="match status" value="1"/>
</dbReference>
<dbReference type="InterPro" id="IPR001227">
    <property type="entry name" value="Ac_transferase_dom_sf"/>
</dbReference>
<dbReference type="InterPro" id="IPR014031">
    <property type="entry name" value="Ketoacyl_synth_C"/>
</dbReference>
<dbReference type="Gene3D" id="3.40.50.720">
    <property type="entry name" value="NAD(P)-binding Rossmann-like Domain"/>
    <property type="match status" value="1"/>
</dbReference>
<protein>
    <submittedName>
        <fullName evidence="11">Acyl transferase/acyl hydrolase/lysophospholipase</fullName>
    </submittedName>
</protein>
<evidence type="ECO:0000259" key="8">
    <source>
        <dbReference type="PROSITE" id="PS50075"/>
    </source>
</evidence>
<keyword evidence="4 11" id="KW-0808">Transferase</keyword>
<evidence type="ECO:0000256" key="2">
    <source>
        <dbReference type="ARBA" id="ARBA00022553"/>
    </source>
</evidence>
<dbReference type="SUPFAM" id="SSF50129">
    <property type="entry name" value="GroES-like"/>
    <property type="match status" value="1"/>
</dbReference>
<dbReference type="EMBL" id="JAQJAE010000003">
    <property type="protein sequence ID" value="KAJ5602599.1"/>
    <property type="molecule type" value="Genomic_DNA"/>
</dbReference>
<gene>
    <name evidence="11" type="ORF">N7537_005555</name>
</gene>
<dbReference type="SMART" id="SM00823">
    <property type="entry name" value="PKS_PP"/>
    <property type="match status" value="1"/>
</dbReference>
<name>A0AAD6E783_9EURO</name>
<dbReference type="InterPro" id="IPR006162">
    <property type="entry name" value="Ppantetheine_attach_site"/>
</dbReference>
<dbReference type="GO" id="GO:0004312">
    <property type="term" value="F:fatty acid synthase activity"/>
    <property type="evidence" value="ECO:0007669"/>
    <property type="project" value="TreeGrafter"/>
</dbReference>
<evidence type="ECO:0000256" key="7">
    <source>
        <dbReference type="PROSITE-ProRule" id="PRU01363"/>
    </source>
</evidence>
<dbReference type="InterPro" id="IPR016036">
    <property type="entry name" value="Malonyl_transacylase_ACP-bd"/>
</dbReference>
<dbReference type="RefSeq" id="XP_056752397.1">
    <property type="nucleotide sequence ID" value="XM_056896612.1"/>
</dbReference>
<evidence type="ECO:0000256" key="6">
    <source>
        <dbReference type="ARBA" id="ARBA00023268"/>
    </source>
</evidence>
<dbReference type="PANTHER" id="PTHR43775">
    <property type="entry name" value="FATTY ACID SYNTHASE"/>
    <property type="match status" value="1"/>
</dbReference>
<dbReference type="Pfam" id="PF21089">
    <property type="entry name" value="PKS_DH_N"/>
    <property type="match status" value="1"/>
</dbReference>
<dbReference type="PROSITE" id="PS00012">
    <property type="entry name" value="PHOSPHOPANTETHEINE"/>
    <property type="match status" value="1"/>
</dbReference>
<dbReference type="InterPro" id="IPR011032">
    <property type="entry name" value="GroES-like_sf"/>
</dbReference>
<dbReference type="InterPro" id="IPR049552">
    <property type="entry name" value="PKS_DH_N"/>
</dbReference>
<dbReference type="InterPro" id="IPR036291">
    <property type="entry name" value="NAD(P)-bd_dom_sf"/>
</dbReference>
<dbReference type="GO" id="GO:0004315">
    <property type="term" value="F:3-oxoacyl-[acyl-carrier-protein] synthase activity"/>
    <property type="evidence" value="ECO:0007669"/>
    <property type="project" value="InterPro"/>
</dbReference>
<dbReference type="PROSITE" id="PS52019">
    <property type="entry name" value="PKS_MFAS_DH"/>
    <property type="match status" value="1"/>
</dbReference>
<dbReference type="CDD" id="cd00833">
    <property type="entry name" value="PKS"/>
    <property type="match status" value="1"/>
</dbReference>
<dbReference type="InterPro" id="IPR056501">
    <property type="entry name" value="NAD-bd_HRPKS_sdrA"/>
</dbReference>
<feature type="region of interest" description="C-terminal hotdog fold" evidence="7">
    <location>
        <begin position="1063"/>
        <end position="1217"/>
    </location>
</feature>
<dbReference type="GO" id="GO:1901336">
    <property type="term" value="P:lactone biosynthetic process"/>
    <property type="evidence" value="ECO:0007669"/>
    <property type="project" value="UniProtKB-ARBA"/>
</dbReference>
<organism evidence="11 12">
    <name type="scientific">Penicillium hordei</name>
    <dbReference type="NCBI Taxonomy" id="40994"/>
    <lineage>
        <taxon>Eukaryota</taxon>
        <taxon>Fungi</taxon>
        <taxon>Dikarya</taxon>
        <taxon>Ascomycota</taxon>
        <taxon>Pezizomycotina</taxon>
        <taxon>Eurotiomycetes</taxon>
        <taxon>Eurotiomycetidae</taxon>
        <taxon>Eurotiales</taxon>
        <taxon>Aspergillaceae</taxon>
        <taxon>Penicillium</taxon>
    </lineage>
</organism>
<dbReference type="InterPro" id="IPR049551">
    <property type="entry name" value="PKS_DH_C"/>
</dbReference>
<dbReference type="Pfam" id="PF16197">
    <property type="entry name" value="KAsynt_C_assoc"/>
    <property type="match status" value="1"/>
</dbReference>
<evidence type="ECO:0000256" key="1">
    <source>
        <dbReference type="ARBA" id="ARBA00022450"/>
    </source>
</evidence>
<comment type="caution">
    <text evidence="11">The sequence shown here is derived from an EMBL/GenBank/DDBJ whole genome shotgun (WGS) entry which is preliminary data.</text>
</comment>
<dbReference type="SUPFAM" id="SSF52151">
    <property type="entry name" value="FabD/lysophospholipase-like"/>
    <property type="match status" value="1"/>
</dbReference>
<evidence type="ECO:0000259" key="10">
    <source>
        <dbReference type="PROSITE" id="PS52019"/>
    </source>
</evidence>
<feature type="active site" description="Proton donor; for dehydratase activity" evidence="7">
    <location>
        <position position="1130"/>
    </location>
</feature>
<dbReference type="Gene3D" id="3.10.129.110">
    <property type="entry name" value="Polyketide synthase dehydratase"/>
    <property type="match status" value="1"/>
</dbReference>
<dbReference type="InterPro" id="IPR016039">
    <property type="entry name" value="Thiolase-like"/>
</dbReference>
<dbReference type="InterPro" id="IPR020807">
    <property type="entry name" value="PKS_DH"/>
</dbReference>
<sequence length="2372" mass="258450">MDDPVAIVGMACRFAGASSPDEFWKMIEDGRTGHSRIPKRSFDADAWYHPSRQRLGAICTKSGFFIDDVSSFDAPFFSMTAREAAAMDPMQRLALEISYEGFENAGWPMQKLSKSRTAVYCGVMTADYQEIAEGDMLYLGDHAATGTNRAILSNRISWFFDLKGPSLTLDTACSSGLYGLHLACQAIKANECDQALIIGTNLILHPNLVAQYSSMNMISPDGKSHSFDASANGYGRGEGVACVVLKRLPDAIRDNDCIRAVVRGTGVNHSGKTTSITMPSETAQMELIYSTYQNARLPLADTSYFEAHGTGTPQGDPIEIRAIAKTIGAARKAKGALYVGSVKPNIGHTEGVAGIAGVIKVILSLEAGTIPAVAGLETVNPDLHLSQSNLELPTENIRWPDPGLRRASVNSFGFGGANAHAILENYLDYLAAQCPLGLSSNRLQPVETRSPPSGNYHLQGSFQQHHVFALSARERIGITRVASSYVVTDSWTGLLEALGKPQTLPVERVSPKNKVVFVFTGQGAQRPGMAKELLSYSVFRNSIKQSQQVLDDCGALWRISDLLTSTDTELIGIPQYSQPLSTAIQVALVELLSSWGIEPAAVLGHSSGEIAAAFAAGVLSSREAIHIAYFRGSLSTIVPFRVGEGIMLAAGMSESEAEMYLSDAGYAGSVTIACINSPSSVTLSGAKAAITAVHEALVRDGKFSRILRTGVAYHSPHMAAIAPDLEKMLACLPQRTLAPQIPMYSSVDEEMVSSEGLSKDYWLENMLQPVRFAGALRNLITASGKQGTQNTEYSTILEIGPSSTLKGPINQILATISHRMTQQLPYRSVLKAGQHACQAAVEAAGFLWATGHPVRLDCVNAIRTENVALDLLPHLPSYVWNHENSFWHETTASRAVRLRSQPRSDLLGLPVDGQNRFEPRWRNIISISENPWLADHNVADTCLYPAAGYLVMALEAVRSLTVESSTLQGVEFTDVTFEAGLALPEYGRGEEISLTLYPHAVIKDAFNFSVYSHPTGQSVRRHVHGSVAAVYCGDQPDQVEEEAQKQEWSYSRALLEESQELATEKINVLEFYSQLASAGLKYGPTFRSLQSLRALSGCNIACGKLSIPDTKSVMPKEFEYPHLIHPATLDCAFHLAFAASQTKQKIQHLTVPVSVGRLFISTDMPAGPGSTLLGRSSAQHMDKGILADILFTDSALSGPRIVVESMKMEDVDKASLASEKPGPPRRSAEIVWKEDVTHFRAQNLNSQEWLSSWLECLWHKNSQANVLIIGAESLSSLDVSGSPDQCTMLGMNENGQVFDFSDGPVTSTKPDSFFKFNMETRAIYDAVIYDAGLSANTEWLPETMLRIVKPGGSIIMFRGDGSSFNFLNNTWLDTLIESKQYHLVRNSIPQSLCVATASPVTPTCLGDAPDSWKFEGITILEHEISRQTSFQIEFRECLTRLLVDAGFSVRVVQWTKCALLHGQRVISLLECGESLFYNLLQSDMMRFREFIASAPGYILWVTTGGPPTPGFTAVKHAPTTGLLRTLRTENPLLRLPQLDLSEETIRGAVFEAASIVINVLCSTLDTSPMETEFSEARGKLFIPRLVDNKAFDAELELYQYRSTSLPMRLDESQKALRLNVGRLGLVQWVLVPTTGTMEIKADQVTVTTRHATIIHSPGNTGHVSEKRLFQSWMLAEIIGIVDRVGQNVAGIHPGDLVLFESTDMRTRIIRNASEFLKIPSKISSLQAAHWIGPLAISYLLLLDSVRTQSQPADGNEKSLSDTTRVLGECWPVGCNLLHGDRPVRSILIDVQDLPLRYMLVKMAQYLQLDISVIVPPGEATKKKSSWFAGCRILTTMSRAISKMVFKNNTHGGIDLVFSSLDRMSIVPHILTSMSPRGEFVAVDAVYGQEKALRSLSPRSDIAVGCIDTSKLHGPRFRKAQIVVLQLLANGTILLPPDLPERIVQPVSNIELVLKSPPYPSHNYRHIISFQRSCLIPVQFSKPIPAQLAAGGTYILSGGLGTLGLKIASWLVNDHGAHHLVFLSRSGIPSSVSASALDSLIEKGCRCDVIGCDITSAQEVERLRSRITQNGWNVRGIIQGAMVLADSAFGTMTAEKWETASAPKIRGSWNLHQILGQNLDFFLLLSSISGVIGNSGQANYSAGNTFEDALAAHRRGLGLPAISLNLGLVTDSETVNNVQGTSNVKGFLEKFTHLAPVVVSILEVQAALAAAIRGRSLNGAALPSQVVVGISDRLRQEALGNSAPSHWQLDPKFEHRVDRRVASPTMNVDKPDYAGLIRVAVSTEDARGVIENALRTKLASAISTKAENVDTEKPITAYGIDSLKATEVRNWVLKEFESQLSIFDILSPAPISQLASLILKKSFLKDSFTKTTE</sequence>
<dbReference type="SMART" id="SM00826">
    <property type="entry name" value="PKS_DH"/>
    <property type="match status" value="1"/>
</dbReference>
<dbReference type="SMART" id="SM00827">
    <property type="entry name" value="PKS_AT"/>
    <property type="match status" value="1"/>
</dbReference>
<accession>A0AAD6E783</accession>
<dbReference type="PROSITE" id="PS00606">
    <property type="entry name" value="KS3_1"/>
    <property type="match status" value="1"/>
</dbReference>
<dbReference type="Pfam" id="PF14765">
    <property type="entry name" value="PS-DH"/>
    <property type="match status" value="1"/>
</dbReference>
<evidence type="ECO:0000313" key="12">
    <source>
        <dbReference type="Proteomes" id="UP001213799"/>
    </source>
</evidence>
<feature type="active site" description="Proton acceptor; for dehydratase activity" evidence="7">
    <location>
        <position position="936"/>
    </location>
</feature>
<feature type="region of interest" description="N-terminal hotdog fold" evidence="7">
    <location>
        <begin position="904"/>
        <end position="1034"/>
    </location>
</feature>
<evidence type="ECO:0000256" key="4">
    <source>
        <dbReference type="ARBA" id="ARBA00022679"/>
    </source>
</evidence>
<dbReference type="InterPro" id="IPR036736">
    <property type="entry name" value="ACP-like_sf"/>
</dbReference>
<dbReference type="InterPro" id="IPR042104">
    <property type="entry name" value="PKS_dehydratase_sf"/>
</dbReference>
<keyword evidence="1" id="KW-0596">Phosphopantetheine</keyword>
<dbReference type="GO" id="GO:0008168">
    <property type="term" value="F:methyltransferase activity"/>
    <property type="evidence" value="ECO:0007669"/>
    <property type="project" value="UniProtKB-KW"/>
</dbReference>
<dbReference type="InterPro" id="IPR050091">
    <property type="entry name" value="PKS_NRPS_Biosynth_Enz"/>
</dbReference>
<evidence type="ECO:0000259" key="9">
    <source>
        <dbReference type="PROSITE" id="PS52004"/>
    </source>
</evidence>
<dbReference type="Pfam" id="PF08659">
    <property type="entry name" value="KR"/>
    <property type="match status" value="1"/>
</dbReference>
<dbReference type="InterPro" id="IPR016035">
    <property type="entry name" value="Acyl_Trfase/lysoPLipase"/>
</dbReference>
<reference evidence="11" key="2">
    <citation type="submission" date="2023-01" db="EMBL/GenBank/DDBJ databases">
        <authorList>
            <person name="Petersen C."/>
        </authorList>
    </citation>
    <scope>NUCLEOTIDE SEQUENCE</scope>
    <source>
        <strain evidence="11">IBT 12815</strain>
    </source>
</reference>
<dbReference type="FunFam" id="3.40.47.10:FF:000019">
    <property type="entry name" value="Polyketide synthase type I"/>
    <property type="match status" value="1"/>
</dbReference>
<proteinExistence type="predicted"/>
<dbReference type="SMART" id="SM00822">
    <property type="entry name" value="PKS_KR"/>
    <property type="match status" value="1"/>
</dbReference>
<dbReference type="InterPro" id="IPR014030">
    <property type="entry name" value="Ketoacyl_synth_N"/>
</dbReference>
<evidence type="ECO:0000256" key="5">
    <source>
        <dbReference type="ARBA" id="ARBA00023002"/>
    </source>
</evidence>
<dbReference type="InterPro" id="IPR009081">
    <property type="entry name" value="PP-bd_ACP"/>
</dbReference>
<dbReference type="GO" id="GO:0032259">
    <property type="term" value="P:methylation"/>
    <property type="evidence" value="ECO:0007669"/>
    <property type="project" value="UniProtKB-KW"/>
</dbReference>
<feature type="domain" description="Ketosynthase family 3 (KS3)" evidence="9">
    <location>
        <begin position="2"/>
        <end position="425"/>
    </location>
</feature>
<keyword evidence="2" id="KW-0597">Phosphoprotein</keyword>
<reference evidence="11" key="1">
    <citation type="journal article" date="2023" name="IMA Fungus">
        <title>Comparative genomic study of the Penicillium genus elucidates a diverse pangenome and 15 lateral gene transfer events.</title>
        <authorList>
            <person name="Petersen C."/>
            <person name="Sorensen T."/>
            <person name="Nielsen M.R."/>
            <person name="Sondergaard T.E."/>
            <person name="Sorensen J.L."/>
            <person name="Fitzpatrick D.A."/>
            <person name="Frisvad J.C."/>
            <person name="Nielsen K.L."/>
        </authorList>
    </citation>
    <scope>NUCLEOTIDE SEQUENCE</scope>
    <source>
        <strain evidence="11">IBT 12815</strain>
    </source>
</reference>
<dbReference type="Pfam" id="PF00109">
    <property type="entry name" value="ketoacyl-synt"/>
    <property type="match status" value="1"/>
</dbReference>
<dbReference type="InterPro" id="IPR057326">
    <property type="entry name" value="KR_dom"/>
</dbReference>
<dbReference type="Gene3D" id="3.40.47.10">
    <property type="match status" value="1"/>
</dbReference>
<keyword evidence="5" id="KW-0560">Oxidoreductase</keyword>
<dbReference type="Pfam" id="PF00698">
    <property type="entry name" value="Acyl_transf_1"/>
    <property type="match status" value="1"/>
</dbReference>
<dbReference type="PROSITE" id="PS52004">
    <property type="entry name" value="KS3_2"/>
    <property type="match status" value="1"/>
</dbReference>
<dbReference type="InterPro" id="IPR032821">
    <property type="entry name" value="PKS_assoc"/>
</dbReference>
<dbReference type="SUPFAM" id="SSF51735">
    <property type="entry name" value="NAD(P)-binding Rossmann-fold domains"/>
    <property type="match status" value="1"/>
</dbReference>
<dbReference type="SMART" id="SM00825">
    <property type="entry name" value="PKS_KS"/>
    <property type="match status" value="1"/>
</dbReference>
<keyword evidence="12" id="KW-1185">Reference proteome</keyword>
<dbReference type="InterPro" id="IPR014043">
    <property type="entry name" value="Acyl_transferase_dom"/>
</dbReference>
<evidence type="ECO:0000313" key="11">
    <source>
        <dbReference type="EMBL" id="KAJ5602599.1"/>
    </source>
</evidence>
<evidence type="ECO:0000256" key="3">
    <source>
        <dbReference type="ARBA" id="ARBA00022603"/>
    </source>
</evidence>
<dbReference type="InterPro" id="IPR020841">
    <property type="entry name" value="PKS_Beta-ketoAc_synthase_dom"/>
</dbReference>
<dbReference type="Proteomes" id="UP001213799">
    <property type="component" value="Unassembled WGS sequence"/>
</dbReference>
<dbReference type="PROSITE" id="PS50075">
    <property type="entry name" value="CARRIER"/>
    <property type="match status" value="1"/>
</dbReference>
<dbReference type="GeneID" id="81586854"/>